<dbReference type="AlphaFoldDB" id="A0AAD4F0N1"/>
<comment type="similarity">
    <text evidence="2">Belongs to the TACO1 family.</text>
</comment>
<dbReference type="Pfam" id="PF20772">
    <property type="entry name" value="TACO1_YebC_N"/>
    <property type="match status" value="1"/>
</dbReference>
<sequence length="297" mass="32256">MASLTRTLAPLTRPAKPSSICAQCRRTFVSSAGLQSGHNKWSKIRHDKAANDAKKNAARTLFAKNITLYSKLFGPDPNQNPQLATAINAAKKASVPKDKIEGAIARGQGRSSEGAALESITFEAMMPPSIALIVDVETESKLRALQDLNQMVKKAKGSAGSSKFFFSRVGRVVFEKGESGLDVDEIMDDAIEAGAEDLENDADGNIVVWTQPTGTMQVCKAIGDKFGLKILSSDIIWNANEDTKAKLDASSEQELNSFVELLEALREYPEIQAVYSNVAKGEMSDEEWARIEDNLDT</sequence>
<name>A0AAD4F0N1_9PEZI</name>
<dbReference type="InterPro" id="IPR029072">
    <property type="entry name" value="YebC-like"/>
</dbReference>
<gene>
    <name evidence="5" type="ORF">NEMBOFW57_000697</name>
</gene>
<dbReference type="SUPFAM" id="SSF75625">
    <property type="entry name" value="YebC-like"/>
    <property type="match status" value="1"/>
</dbReference>
<dbReference type="Gene3D" id="1.10.10.200">
    <property type="match status" value="1"/>
</dbReference>
<feature type="domain" description="TACO1/YebC-like second and third" evidence="3">
    <location>
        <begin position="117"/>
        <end position="278"/>
    </location>
</feature>
<organism evidence="5 6">
    <name type="scientific">Staphylotrichum longicolle</name>
    <dbReference type="NCBI Taxonomy" id="669026"/>
    <lineage>
        <taxon>Eukaryota</taxon>
        <taxon>Fungi</taxon>
        <taxon>Dikarya</taxon>
        <taxon>Ascomycota</taxon>
        <taxon>Pezizomycotina</taxon>
        <taxon>Sordariomycetes</taxon>
        <taxon>Sordariomycetidae</taxon>
        <taxon>Sordariales</taxon>
        <taxon>Chaetomiaceae</taxon>
        <taxon>Staphylotrichum</taxon>
    </lineage>
</organism>
<evidence type="ECO:0000256" key="1">
    <source>
        <dbReference type="ARBA" id="ARBA00004173"/>
    </source>
</evidence>
<dbReference type="Proteomes" id="UP001197093">
    <property type="component" value="Unassembled WGS sequence"/>
</dbReference>
<evidence type="ECO:0000259" key="3">
    <source>
        <dbReference type="Pfam" id="PF01709"/>
    </source>
</evidence>
<dbReference type="Gene3D" id="3.30.70.980">
    <property type="match status" value="2"/>
</dbReference>
<evidence type="ECO:0000313" key="6">
    <source>
        <dbReference type="Proteomes" id="UP001197093"/>
    </source>
</evidence>
<accession>A0AAD4F0N1</accession>
<dbReference type="InterPro" id="IPR026564">
    <property type="entry name" value="Transcrip_reg_TACO1-like_dom3"/>
</dbReference>
<dbReference type="InterPro" id="IPR049083">
    <property type="entry name" value="TACO1_YebC_N"/>
</dbReference>
<proteinExistence type="inferred from homology"/>
<protein>
    <submittedName>
        <fullName evidence="5">Uncharacterized protein</fullName>
    </submittedName>
</protein>
<dbReference type="PANTHER" id="PTHR12532:SF0">
    <property type="entry name" value="TRANSLATIONAL ACTIVATOR OF CYTOCHROME C OXIDASE 1"/>
    <property type="match status" value="1"/>
</dbReference>
<dbReference type="InterPro" id="IPR002876">
    <property type="entry name" value="Transcrip_reg_TACO1-like"/>
</dbReference>
<dbReference type="Pfam" id="PF01709">
    <property type="entry name" value="Transcrip_reg"/>
    <property type="match status" value="1"/>
</dbReference>
<dbReference type="PANTHER" id="PTHR12532">
    <property type="entry name" value="TRANSLATIONAL ACTIVATOR OF CYTOCHROME C OXIDASE 1"/>
    <property type="match status" value="1"/>
</dbReference>
<dbReference type="FunFam" id="1.10.10.200:FF:000002">
    <property type="entry name" value="Probable transcriptional regulatory protein CLM62_37755"/>
    <property type="match status" value="1"/>
</dbReference>
<comment type="subcellular location">
    <subcellularLocation>
        <location evidence="1">Mitochondrion</location>
    </subcellularLocation>
</comment>
<evidence type="ECO:0000259" key="4">
    <source>
        <dbReference type="Pfam" id="PF20772"/>
    </source>
</evidence>
<evidence type="ECO:0000256" key="2">
    <source>
        <dbReference type="ARBA" id="ARBA00008724"/>
    </source>
</evidence>
<keyword evidence="6" id="KW-1185">Reference proteome</keyword>
<dbReference type="EMBL" id="JAHCVI010000001">
    <property type="protein sequence ID" value="KAG7290694.1"/>
    <property type="molecule type" value="Genomic_DNA"/>
</dbReference>
<dbReference type="InterPro" id="IPR017856">
    <property type="entry name" value="Integrase-like_N"/>
</dbReference>
<reference evidence="5" key="1">
    <citation type="submission" date="2023-02" db="EMBL/GenBank/DDBJ databases">
        <authorList>
            <person name="Palmer J.M."/>
        </authorList>
    </citation>
    <scope>NUCLEOTIDE SEQUENCE</scope>
    <source>
        <strain evidence="5">FW57</strain>
    </source>
</reference>
<feature type="domain" description="TACO1/YebC-like N-terminal" evidence="4">
    <location>
        <begin position="39"/>
        <end position="109"/>
    </location>
</feature>
<dbReference type="HAMAP" id="MF_00693">
    <property type="entry name" value="Transcrip_reg_TACO1"/>
    <property type="match status" value="1"/>
</dbReference>
<comment type="caution">
    <text evidence="5">The sequence shown here is derived from an EMBL/GenBank/DDBJ whole genome shotgun (WGS) entry which is preliminary data.</text>
</comment>
<evidence type="ECO:0000313" key="5">
    <source>
        <dbReference type="EMBL" id="KAG7290694.1"/>
    </source>
</evidence>
<dbReference type="GO" id="GO:0005739">
    <property type="term" value="C:mitochondrion"/>
    <property type="evidence" value="ECO:0007669"/>
    <property type="project" value="UniProtKB-SubCell"/>
</dbReference>
<dbReference type="InterPro" id="IPR048300">
    <property type="entry name" value="TACO1_YebC-like_2nd/3rd_dom"/>
</dbReference>